<dbReference type="PANTHER" id="PTHR44086">
    <property type="entry name" value="THIOSULFATE SULFURTRANSFERASE RDL2, MITOCHONDRIAL-RELATED"/>
    <property type="match status" value="1"/>
</dbReference>
<evidence type="ECO:0000313" key="3">
    <source>
        <dbReference type="EMBL" id="GAC94872.1"/>
    </source>
</evidence>
<dbReference type="CDD" id="cd01519">
    <property type="entry name" value="RHOD_HSP67B2"/>
    <property type="match status" value="1"/>
</dbReference>
<keyword evidence="4" id="KW-1185">Reference proteome</keyword>
<sequence>MKKCGSSTEQSLSAFLRETSFESRHGGKEAVEPENTLSEHGIRTGQRNTSHTLLISIASSRPTTTALCSTPFATRLSIMSARSLARAVRPLRLPRVAATLPHHPIAAFHPIPLRTSTPQTSSLSLRTFSTTLSHLSKDTSWSSKGPLKYTELKPETSSPSGNITIIDVREPNEVAQGIIPSAVNVPLSQFQKAFSGDGGDFLREFAFQRPAYDDKIVFYCRSGKRSQQALEFANKNGWWNTRNYEGSWLDWVQQEEARGQQSKIKEDDD</sequence>
<feature type="region of interest" description="Disordered" evidence="1">
    <location>
        <begin position="17"/>
        <end position="43"/>
    </location>
</feature>
<gene>
    <name evidence="3" type="ORF">PHSY_002445</name>
</gene>
<dbReference type="SUPFAM" id="SSF52821">
    <property type="entry name" value="Rhodanese/Cell cycle control phosphatase"/>
    <property type="match status" value="1"/>
</dbReference>
<dbReference type="AlphaFoldDB" id="R9P1A3"/>
<reference evidence="4" key="1">
    <citation type="journal article" date="2013" name="Genome Announc.">
        <title>Draft genome sequence of the basidiomycetous yeast-like fungus Pseudozyma hubeiensis SY62, which produces an abundant amount of the biosurfactant mannosylerythritol lipids.</title>
        <authorList>
            <person name="Konishi M."/>
            <person name="Hatada Y."/>
            <person name="Horiuchi J."/>
        </authorList>
    </citation>
    <scope>NUCLEOTIDE SEQUENCE [LARGE SCALE GENOMIC DNA]</scope>
    <source>
        <strain evidence="4">SY62</strain>
    </source>
</reference>
<feature type="domain" description="Rhodanese" evidence="2">
    <location>
        <begin position="159"/>
        <end position="256"/>
    </location>
</feature>
<evidence type="ECO:0000259" key="2">
    <source>
        <dbReference type="PROSITE" id="PS50206"/>
    </source>
</evidence>
<organism evidence="3 4">
    <name type="scientific">Pseudozyma hubeiensis (strain SY62)</name>
    <name type="common">Yeast</name>
    <dbReference type="NCBI Taxonomy" id="1305764"/>
    <lineage>
        <taxon>Eukaryota</taxon>
        <taxon>Fungi</taxon>
        <taxon>Dikarya</taxon>
        <taxon>Basidiomycota</taxon>
        <taxon>Ustilaginomycotina</taxon>
        <taxon>Ustilaginomycetes</taxon>
        <taxon>Ustilaginales</taxon>
        <taxon>Ustilaginaceae</taxon>
        <taxon>Pseudozyma</taxon>
    </lineage>
</organism>
<dbReference type="Pfam" id="PF00581">
    <property type="entry name" value="Rhodanese"/>
    <property type="match status" value="1"/>
</dbReference>
<feature type="compositionally biased region" description="Basic and acidic residues" evidence="1">
    <location>
        <begin position="19"/>
        <end position="31"/>
    </location>
</feature>
<dbReference type="GO" id="GO:0005739">
    <property type="term" value="C:mitochondrion"/>
    <property type="evidence" value="ECO:0007669"/>
    <property type="project" value="TreeGrafter"/>
</dbReference>
<dbReference type="Proteomes" id="UP000014071">
    <property type="component" value="Unassembled WGS sequence"/>
</dbReference>
<feature type="region of interest" description="Disordered" evidence="1">
    <location>
        <begin position="142"/>
        <end position="162"/>
    </location>
</feature>
<dbReference type="Gene3D" id="3.40.250.10">
    <property type="entry name" value="Rhodanese-like domain"/>
    <property type="match status" value="1"/>
</dbReference>
<dbReference type="RefSeq" id="XP_012188459.1">
    <property type="nucleotide sequence ID" value="XM_012333069.1"/>
</dbReference>
<dbReference type="GeneID" id="24107738"/>
<dbReference type="HOGENOM" id="CLU_089574_0_1_1"/>
<evidence type="ECO:0000256" key="1">
    <source>
        <dbReference type="SAM" id="MobiDB-lite"/>
    </source>
</evidence>
<dbReference type="InterPro" id="IPR036873">
    <property type="entry name" value="Rhodanese-like_dom_sf"/>
</dbReference>
<dbReference type="GO" id="GO:0004792">
    <property type="term" value="F:thiosulfate-cyanide sulfurtransferase activity"/>
    <property type="evidence" value="ECO:0007669"/>
    <property type="project" value="TreeGrafter"/>
</dbReference>
<dbReference type="eggNOG" id="KOG1530">
    <property type="taxonomic scope" value="Eukaryota"/>
</dbReference>
<dbReference type="InterPro" id="IPR001763">
    <property type="entry name" value="Rhodanese-like_dom"/>
</dbReference>
<dbReference type="EMBL" id="DF238786">
    <property type="protein sequence ID" value="GAC94872.1"/>
    <property type="molecule type" value="Genomic_DNA"/>
</dbReference>
<dbReference type="PROSITE" id="PS50206">
    <property type="entry name" value="RHODANESE_3"/>
    <property type="match status" value="1"/>
</dbReference>
<accession>R9P1A3</accession>
<dbReference type="PANTHER" id="PTHR44086:SF10">
    <property type="entry name" value="THIOSULFATE SULFURTRANSFERASE_RHODANESE-LIKE DOMAIN-CONTAINING PROTEIN 3"/>
    <property type="match status" value="1"/>
</dbReference>
<dbReference type="STRING" id="1305764.R9P1A3"/>
<proteinExistence type="predicted"/>
<dbReference type="OrthoDB" id="566238at2759"/>
<dbReference type="SMART" id="SM00450">
    <property type="entry name" value="RHOD"/>
    <property type="match status" value="1"/>
</dbReference>
<name>R9P1A3_PSEHS</name>
<protein>
    <recommendedName>
        <fullName evidence="2">Rhodanese domain-containing protein</fullName>
    </recommendedName>
</protein>
<evidence type="ECO:0000313" key="4">
    <source>
        <dbReference type="Proteomes" id="UP000014071"/>
    </source>
</evidence>